<dbReference type="EC" id="2.7.7.7" evidence="1"/>
<dbReference type="Gene3D" id="1.20.1060.10">
    <property type="entry name" value="Taq DNA Polymerase, Chain T, domain 4"/>
    <property type="match status" value="1"/>
</dbReference>
<evidence type="ECO:0000256" key="7">
    <source>
        <dbReference type="ARBA" id="ARBA00049244"/>
    </source>
</evidence>
<dbReference type="InterPro" id="IPR048960">
    <property type="entry name" value="POLQ-like_helical"/>
</dbReference>
<dbReference type="InterPro" id="IPR001098">
    <property type="entry name" value="DNA-dir_DNA_pol_A_palm_dom"/>
</dbReference>
<dbReference type="InterPro" id="IPR027417">
    <property type="entry name" value="P-loop_NTPase"/>
</dbReference>
<dbReference type="SUPFAM" id="SSF158702">
    <property type="entry name" value="Sec63 N-terminal domain-like"/>
    <property type="match status" value="1"/>
</dbReference>
<evidence type="ECO:0000256" key="2">
    <source>
        <dbReference type="ARBA" id="ARBA00022679"/>
    </source>
</evidence>
<dbReference type="PROSITE" id="PS51192">
    <property type="entry name" value="HELICASE_ATP_BIND_1"/>
    <property type="match status" value="1"/>
</dbReference>
<dbReference type="InterPro" id="IPR011545">
    <property type="entry name" value="DEAD/DEAH_box_helicase_dom"/>
</dbReference>
<dbReference type="PRINTS" id="PR00868">
    <property type="entry name" value="DNAPOLI"/>
</dbReference>
<dbReference type="PROSITE" id="PS00447">
    <property type="entry name" value="DNA_POLYMERASE_A"/>
    <property type="match status" value="1"/>
</dbReference>
<dbReference type="Gene3D" id="3.40.50.300">
    <property type="entry name" value="P-loop containing nucleotide triphosphate hydrolases"/>
    <property type="match status" value="2"/>
</dbReference>
<keyword evidence="2" id="KW-0808">Transferase</keyword>
<feature type="domain" description="Helicase ATP-binding" evidence="9">
    <location>
        <begin position="393"/>
        <end position="571"/>
    </location>
</feature>
<evidence type="ECO:0000256" key="3">
    <source>
        <dbReference type="ARBA" id="ARBA00022695"/>
    </source>
</evidence>
<dbReference type="SMART" id="SM00482">
    <property type="entry name" value="POLAc"/>
    <property type="match status" value="1"/>
</dbReference>
<dbReference type="Pfam" id="PF00476">
    <property type="entry name" value="DNA_pol_A"/>
    <property type="match status" value="1"/>
</dbReference>
<keyword evidence="6" id="KW-0239">DNA-directed DNA polymerase</keyword>
<dbReference type="InterPro" id="IPR014001">
    <property type="entry name" value="Helicase_ATP-bd"/>
</dbReference>
<dbReference type="Pfam" id="PF00271">
    <property type="entry name" value="Helicase_C"/>
    <property type="match status" value="1"/>
</dbReference>
<keyword evidence="11" id="KW-1185">Reference proteome</keyword>
<feature type="region of interest" description="Disordered" evidence="8">
    <location>
        <begin position="1431"/>
        <end position="1471"/>
    </location>
</feature>
<feature type="compositionally biased region" description="Polar residues" evidence="8">
    <location>
        <begin position="171"/>
        <end position="187"/>
    </location>
</feature>
<dbReference type="Gene3D" id="1.10.150.20">
    <property type="entry name" value="5' to 3' exonuclease, C-terminal subdomain"/>
    <property type="match status" value="1"/>
</dbReference>
<dbReference type="InterPro" id="IPR036397">
    <property type="entry name" value="RNaseH_sf"/>
</dbReference>
<comment type="catalytic activity">
    <reaction evidence="7">
        <text>DNA(n) + a 2'-deoxyribonucleoside 5'-triphosphate = DNA(n+1) + diphosphate</text>
        <dbReference type="Rhea" id="RHEA:22508"/>
        <dbReference type="Rhea" id="RHEA-COMP:17339"/>
        <dbReference type="Rhea" id="RHEA-COMP:17340"/>
        <dbReference type="ChEBI" id="CHEBI:33019"/>
        <dbReference type="ChEBI" id="CHEBI:61560"/>
        <dbReference type="ChEBI" id="CHEBI:173112"/>
        <dbReference type="EC" id="2.7.7.7"/>
    </reaction>
</comment>
<dbReference type="InterPro" id="IPR043502">
    <property type="entry name" value="DNA/RNA_pol_sf"/>
</dbReference>
<evidence type="ECO:0000256" key="8">
    <source>
        <dbReference type="SAM" id="MobiDB-lite"/>
    </source>
</evidence>
<dbReference type="CDD" id="cd08638">
    <property type="entry name" value="DNA_pol_A_theta"/>
    <property type="match status" value="1"/>
</dbReference>
<feature type="region of interest" description="Disordered" evidence="8">
    <location>
        <begin position="1585"/>
        <end position="1604"/>
    </location>
</feature>
<dbReference type="SUPFAM" id="SSF52540">
    <property type="entry name" value="P-loop containing nucleoside triphosphate hydrolases"/>
    <property type="match status" value="1"/>
</dbReference>
<name>A0ABM1T911_LIMPO</name>
<gene>
    <name evidence="12" type="primary">LOC106467802</name>
</gene>
<reference evidence="12" key="1">
    <citation type="submission" date="2025-08" db="UniProtKB">
        <authorList>
            <consortium name="RefSeq"/>
        </authorList>
    </citation>
    <scope>IDENTIFICATION</scope>
    <source>
        <tissue evidence="12">Muscle</tissue>
    </source>
</reference>
<dbReference type="Pfam" id="PF00270">
    <property type="entry name" value="DEAD"/>
    <property type="match status" value="1"/>
</dbReference>
<evidence type="ECO:0000313" key="11">
    <source>
        <dbReference type="Proteomes" id="UP000694941"/>
    </source>
</evidence>
<feature type="domain" description="Helicase C-terminal" evidence="10">
    <location>
        <begin position="613"/>
        <end position="823"/>
    </location>
</feature>
<dbReference type="Gene3D" id="3.30.70.370">
    <property type="match status" value="1"/>
</dbReference>
<dbReference type="SMART" id="SM00490">
    <property type="entry name" value="HELICc"/>
    <property type="match status" value="1"/>
</dbReference>
<dbReference type="GeneID" id="106467802"/>
<feature type="region of interest" description="Disordered" evidence="8">
    <location>
        <begin position="171"/>
        <end position="200"/>
    </location>
</feature>
<dbReference type="InterPro" id="IPR046931">
    <property type="entry name" value="HTH_61"/>
</dbReference>
<evidence type="ECO:0000256" key="4">
    <source>
        <dbReference type="ARBA" id="ARBA00022741"/>
    </source>
</evidence>
<dbReference type="Gene3D" id="1.10.3380.20">
    <property type="match status" value="1"/>
</dbReference>
<dbReference type="RefSeq" id="XP_022252367.1">
    <property type="nucleotide sequence ID" value="XM_022396659.1"/>
</dbReference>
<feature type="compositionally biased region" description="Polar residues" evidence="8">
    <location>
        <begin position="1165"/>
        <end position="1199"/>
    </location>
</feature>
<sequence length="2842" mass="318116">MKKLTKSWKHQKPFKELRHLASDVTKCENNEQYEVQCDTSNPGPLGSTQKQLTNDQEKYGSIEKIIDGLQDEQKLRDSLRLKEKRKNIHVALNKENHQPSIRKEISFKLTSEQLGVRNNNSHENLLGESVGEDIILELARVEEEYIRASDSHIPGERKSTTKQARFSQNLPVNGCTNNSYQKTTKQCGKSRRKKGESTENEEINVNLETDEFKTGGSLICSSSVVSNDDVVNHGNNKKNNNFIKTVDFDSTKLSDINKDQDKLALEPVKMVRSINRELSHPSGKGNTDSVVLTVKKNVDSTKDNICNVRDKRFGVSSLEIQKEQQTLEEQSEEKDIHNEMNSIEEINEGIQLSVFSIDKCQMSSWGLPDSIMKAYQQKGIYTMFPWQVECLQQGKVLQGGNLVYSAPTSAGKTLVAEILMLKKVLESKKKAIMILPFVSVAREKMFYFQSMFQEEGVRVDGFMGNHDPPGGFKSVDIAVCTIEKANSLVNRLIEEGKLDQLGILVVDELHLLGDSHRGYLLELLLTKVLFVSKSFDSAGADNPIQVVGMSATLPNLDLLAFWLRADLYYTDFRPIPLEEHLKIGDAIYEVQTMQQVATMKDRELTIRGDADHTILLSLDTVVAGHSVLIFCPSKNWCEKLAESIARQVCELGRPHPPGVKAKSKTKECQRIGSRLREVLNGNILSDILEQLKCSPSGLDNTLGKTIPFGVAYHHAGLTFDERDIIEGAFRQGAVKFLVATSTLSSGVNLPAHRVIIRSPLFYGSVIDVLTYKQMIGRAGRKGVDIKGESILLCKENERERAISLVKSDLKPVQSCLLKKEEHSLTGSLKRAILEVVASGVATTPEEVARYASCTLLAASLQKEEKGLADTGTENAITACIDYLMENEFIICQTNPEQGHNKTSYVPSQLGKAVLCSALSPDEGLNVLKELEKARRCFVLENELHLVYQVTPPYLADQMGSIDWIHFLSMWENLPEDMHRVGELVGVEERFLARAVRGQVKSSVPRQAKSLQIHKRFYAALALNELVQEVPLSQVSQKYDCPKGVLQSLQQSAATFAVKHITQQNPTNRLTEPSKQTQQNPTNRLTEFSKQTQQNPTNRLTELSKQTQQNSADRLTEPSKQTQQNPTNRLTEPSKQTQQNPTNTLTELSKLTQQNPTNRLIEFSKQTQQNSADRLTEPSKQTQQNPTNRLTELSKQTQKNSADRLTEPSKQTQQNPTNILTEFTKQTQQNSADRLTEPSKQTQQNPTNTLTELSKQTHKNPTNTLTEPSKQTQQNPINRLTELSKQIQQNSADRLTEPSKQTQQNPTNTLTELSKQTQQNPTNMLTEHSKQTQQNPTNIIDTHSKHTHYNFSHVLNESVKHINRVSIVSSGAVKCLEENCEDSGVKLKSSILYISPKDVCAVGSNDVKLGEEKENSLLKWVTGTEQRVLNTSSYRTKDSWRKKKSSNTRRRRSSRKGSSHQCKKKSEVSPKQIEDPSAIDYVSIIESFEESRQEVEEYGPTPGECIQLSIDNFTKLLDCIGNKMGKCVPEKGNNKAQAHQPVNFSPQKKPNHLVNDYTFNESCILDTQTAALLDGKMYQHLSAIQVNNSGKKKPQDPVETESEAQKPKIKIFVDHNGSFSQGDNTCLIPESEDLFKNSFFIESQNFHDENSVINEQRLSSKINMITDHLKLKNTHDFKTFEFDEETDTKGNNFTTSDNKCNANIYPNIKDDTVITIQRGNCSKEHSAVTGLSDKNTSALQSTSITSLQHKKISEPHCTLKKSDHFTTKLLPQQNSIHPHPINDDDSQETSSEIQLVTRTGVHHLLTTPVTNKNTVTGSSETKLSPQYADTTRHLHKTTLNTKEVNTVDPKNVKFEEVKNSQSDMNLHRFPPSSLELNSSIQDLFDEAINMSSNFSPFNSPYMQKKVGEISPIINVSYSQNKMEQEKDNSKSVVSPGLVAAIEKLSGWESCFSLSSTPGRTKEVNESYSFEQKVSKRQVTKMIETPDNCLPNNCSQQNTSGVKTPNSKCFQQLTCCSSHKTGEKRKQEEADSSGCCESLSSDCISPTPPKVSSLTRQQTTQLTPSTMCASPKVAEVHSKRCGMATPVKVNSHQLHKSKTLQDFNVLLSEGTVHLPPVTLETQCTDDSFTIIDVAAHQHLFYTFIKEWSTKTTFSFSVACQKKARAQSHGIGSDVTKANRVSANVSTSELEIGGRDSCVVGVAVCWEKKDAYFISLVSKMDTSDLLFEESLKPPPVDSNLTVQERLQAIQSVLENFTKTSNSKHVSAFDLKQQFHALCYGCDVSILTNKHIYWEDPKVAEWLLDPGARQKTLLNMAINRVPNEAKLLEVVGRTFGVGSVGLTSSNGGSPRLRTCAEAVIVFHLMEKLREELKQKELLKAFCEVEMPSLLSLAKMEQNGIGFSPGECQYHQTILQKQLQSLEDHAYRLARHPFSLTSSQEVARVLYKELKLPPGGDPDNKVNTNCLSLGTSVRGRRKTLPRELSTTKEALEKLRDFHPLPAVILNWRKVSSALTKVVFPLLKEKSFHPCLSMHRIYGICETYTATGRVTMHEPNLQNIPKEFELISETSLITINSTTLASCAINLRSSFVPRTGSVFLAADYSQLELRVLAHFSEDKKLRALLKSGGDVFQAVAAQWKKRNMLEVTEKERQQAKQICYGIIYGIGAKALGDQLGVNENEAAAFSEGFKNTFPALKKYLQLVVDQCRQKEYVETLYGRRRYLLSINSQNPYVRAQAERQAVNTIIQGSAADLVKIAMACIDQELAQIFPATVFPLKKKKTEQEVGACPGGFLVLQLHDELVYEVSKKDLEVVAKIVQREMEQSVKLSVPLSVKLKVGPNWGTLSNFE</sequence>
<feature type="compositionally biased region" description="Basic residues" evidence="8">
    <location>
        <begin position="1439"/>
        <end position="1462"/>
    </location>
</feature>
<dbReference type="PROSITE" id="PS51194">
    <property type="entry name" value="HELICASE_CTER"/>
    <property type="match status" value="1"/>
</dbReference>
<dbReference type="InterPro" id="IPR019760">
    <property type="entry name" value="DNA-dir_DNA_pol_A_CS"/>
</dbReference>
<evidence type="ECO:0000313" key="12">
    <source>
        <dbReference type="RefSeq" id="XP_022252367.1"/>
    </source>
</evidence>
<keyword evidence="3" id="KW-0548">Nucleotidyltransferase</keyword>
<dbReference type="PANTHER" id="PTHR10133">
    <property type="entry name" value="DNA POLYMERASE I"/>
    <property type="match status" value="1"/>
</dbReference>
<dbReference type="Proteomes" id="UP000694941">
    <property type="component" value="Unplaced"/>
</dbReference>
<dbReference type="PANTHER" id="PTHR10133:SF62">
    <property type="entry name" value="DNA POLYMERASE THETA"/>
    <property type="match status" value="1"/>
</dbReference>
<evidence type="ECO:0000256" key="5">
    <source>
        <dbReference type="ARBA" id="ARBA00022840"/>
    </source>
</evidence>
<feature type="region of interest" description="Disordered" evidence="8">
    <location>
        <begin position="1063"/>
        <end position="1141"/>
    </location>
</feature>
<feature type="region of interest" description="Disordered" evidence="8">
    <location>
        <begin position="1165"/>
        <end position="1332"/>
    </location>
</feature>
<dbReference type="SMART" id="SM00487">
    <property type="entry name" value="DEXDc"/>
    <property type="match status" value="1"/>
</dbReference>
<evidence type="ECO:0000256" key="6">
    <source>
        <dbReference type="ARBA" id="ARBA00022932"/>
    </source>
</evidence>
<dbReference type="Gene3D" id="3.30.420.10">
    <property type="entry name" value="Ribonuclease H-like superfamily/Ribonuclease H"/>
    <property type="match status" value="1"/>
</dbReference>
<organism evidence="11 12">
    <name type="scientific">Limulus polyphemus</name>
    <name type="common">Atlantic horseshoe crab</name>
    <dbReference type="NCBI Taxonomy" id="6850"/>
    <lineage>
        <taxon>Eukaryota</taxon>
        <taxon>Metazoa</taxon>
        <taxon>Ecdysozoa</taxon>
        <taxon>Arthropoda</taxon>
        <taxon>Chelicerata</taxon>
        <taxon>Merostomata</taxon>
        <taxon>Xiphosura</taxon>
        <taxon>Limulidae</taxon>
        <taxon>Limulus</taxon>
    </lineage>
</organism>
<dbReference type="Pfam" id="PF21099">
    <property type="entry name" value="POLQ_helical"/>
    <property type="match status" value="1"/>
</dbReference>
<dbReference type="CDD" id="cd18795">
    <property type="entry name" value="SF2_C_Ski2"/>
    <property type="match status" value="1"/>
</dbReference>
<dbReference type="Pfam" id="PF20470">
    <property type="entry name" value="HTH_61"/>
    <property type="match status" value="1"/>
</dbReference>
<dbReference type="InterPro" id="IPR001650">
    <property type="entry name" value="Helicase_C-like"/>
</dbReference>
<feature type="compositionally biased region" description="Polar residues" evidence="8">
    <location>
        <begin position="1207"/>
        <end position="1332"/>
    </location>
</feature>
<evidence type="ECO:0000259" key="10">
    <source>
        <dbReference type="PROSITE" id="PS51194"/>
    </source>
</evidence>
<evidence type="ECO:0000259" key="9">
    <source>
        <dbReference type="PROSITE" id="PS51192"/>
    </source>
</evidence>
<evidence type="ECO:0000256" key="1">
    <source>
        <dbReference type="ARBA" id="ARBA00012417"/>
    </source>
</evidence>
<accession>A0ABM1T911</accession>
<keyword evidence="4" id="KW-0547">Nucleotide-binding</keyword>
<dbReference type="InterPro" id="IPR002298">
    <property type="entry name" value="DNA_polymerase_A"/>
</dbReference>
<keyword evidence="5" id="KW-0067">ATP-binding</keyword>
<proteinExistence type="predicted"/>
<dbReference type="CDD" id="cd18026">
    <property type="entry name" value="DEXHc_POLQ-like"/>
    <property type="match status" value="1"/>
</dbReference>
<dbReference type="SUPFAM" id="SSF56672">
    <property type="entry name" value="DNA/RNA polymerases"/>
    <property type="match status" value="1"/>
</dbReference>
<protein>
    <recommendedName>
        <fullName evidence="1">DNA-directed DNA polymerase</fullName>
        <ecNumber evidence="1">2.7.7.7</ecNumber>
    </recommendedName>
</protein>